<evidence type="ECO:0000256" key="4">
    <source>
        <dbReference type="ARBA" id="ARBA00022598"/>
    </source>
</evidence>
<evidence type="ECO:0000256" key="10">
    <source>
        <dbReference type="RuleBase" id="RU367135"/>
    </source>
</evidence>
<comment type="catalytic activity">
    <reaction evidence="10">
        <text>L-cysteine + L-glutamate + ATP = gamma-L-glutamyl-L-cysteine + ADP + phosphate + H(+)</text>
        <dbReference type="Rhea" id="RHEA:13285"/>
        <dbReference type="ChEBI" id="CHEBI:15378"/>
        <dbReference type="ChEBI" id="CHEBI:29985"/>
        <dbReference type="ChEBI" id="CHEBI:30616"/>
        <dbReference type="ChEBI" id="CHEBI:35235"/>
        <dbReference type="ChEBI" id="CHEBI:43474"/>
        <dbReference type="ChEBI" id="CHEBI:58173"/>
        <dbReference type="ChEBI" id="CHEBI:456216"/>
        <dbReference type="EC" id="6.3.2.2"/>
    </reaction>
</comment>
<evidence type="ECO:0000256" key="9">
    <source>
        <dbReference type="ARBA" id="ARBA00032122"/>
    </source>
</evidence>
<comment type="caution">
    <text evidence="12">The sequence shown here is derived from an EMBL/GenBank/DDBJ whole genome shotgun (WGS) entry which is preliminary data.</text>
</comment>
<evidence type="ECO:0000256" key="1">
    <source>
        <dbReference type="ARBA" id="ARBA00005006"/>
    </source>
</evidence>
<evidence type="ECO:0000313" key="13">
    <source>
        <dbReference type="Proteomes" id="UP001345691"/>
    </source>
</evidence>
<dbReference type="SUPFAM" id="SSF55931">
    <property type="entry name" value="Glutamine synthetase/guanido kinase"/>
    <property type="match status" value="1"/>
</dbReference>
<keyword evidence="6 10" id="KW-0547">Nucleotide-binding</keyword>
<accession>A0ABR0JIB1</accession>
<evidence type="ECO:0000313" key="12">
    <source>
        <dbReference type="EMBL" id="KAK5063886.1"/>
    </source>
</evidence>
<evidence type="ECO:0000256" key="6">
    <source>
        <dbReference type="ARBA" id="ARBA00022741"/>
    </source>
</evidence>
<evidence type="ECO:0000256" key="8">
    <source>
        <dbReference type="ARBA" id="ARBA00030585"/>
    </source>
</evidence>
<evidence type="ECO:0000256" key="11">
    <source>
        <dbReference type="SAM" id="MobiDB-lite"/>
    </source>
</evidence>
<comment type="pathway">
    <text evidence="1 10">Sulfur metabolism; glutathione biosynthesis; glutathione from L-cysteine and L-glutamate: step 1/2.</text>
</comment>
<dbReference type="PANTHER" id="PTHR11164">
    <property type="entry name" value="GLUTAMATE CYSTEINE LIGASE"/>
    <property type="match status" value="1"/>
</dbReference>
<protein>
    <recommendedName>
        <fullName evidence="3 10">Glutamate--cysteine ligase</fullName>
        <ecNumber evidence="3 10">6.3.2.2</ecNumber>
    </recommendedName>
    <alternativeName>
        <fullName evidence="9 10">Gamma-ECS</fullName>
    </alternativeName>
    <alternativeName>
        <fullName evidence="8 10">Gamma-glutamylcysteine synthetase</fullName>
    </alternativeName>
</protein>
<keyword evidence="5 10" id="KW-0317">Glutathione biosynthesis</keyword>
<evidence type="ECO:0000256" key="2">
    <source>
        <dbReference type="ARBA" id="ARBA00008100"/>
    </source>
</evidence>
<proteinExistence type="inferred from homology"/>
<dbReference type="Gene3D" id="3.30.590.50">
    <property type="match status" value="2"/>
</dbReference>
<keyword evidence="7 10" id="KW-0067">ATP-binding</keyword>
<evidence type="ECO:0000256" key="7">
    <source>
        <dbReference type="ARBA" id="ARBA00022840"/>
    </source>
</evidence>
<dbReference type="InterPro" id="IPR004308">
    <property type="entry name" value="GCS"/>
</dbReference>
<evidence type="ECO:0000256" key="3">
    <source>
        <dbReference type="ARBA" id="ARBA00012220"/>
    </source>
</evidence>
<evidence type="ECO:0000256" key="5">
    <source>
        <dbReference type="ARBA" id="ARBA00022684"/>
    </source>
</evidence>
<keyword evidence="13" id="KW-1185">Reference proteome</keyword>
<gene>
    <name evidence="12" type="ORF">LTR69_003652</name>
</gene>
<dbReference type="EMBL" id="JAVRRF010000006">
    <property type="protein sequence ID" value="KAK5063886.1"/>
    <property type="molecule type" value="Genomic_DNA"/>
</dbReference>
<reference evidence="12 13" key="1">
    <citation type="submission" date="2023-08" db="EMBL/GenBank/DDBJ databases">
        <title>Black Yeasts Isolated from many extreme environments.</title>
        <authorList>
            <person name="Coleine C."/>
            <person name="Stajich J.E."/>
            <person name="Selbmann L."/>
        </authorList>
    </citation>
    <scope>NUCLEOTIDE SEQUENCE [LARGE SCALE GENOMIC DNA]</scope>
    <source>
        <strain evidence="12 13">CCFEE 6328</strain>
    </source>
</reference>
<dbReference type="Proteomes" id="UP001345691">
    <property type="component" value="Unassembled WGS sequence"/>
</dbReference>
<organism evidence="12 13">
    <name type="scientific">Exophiala sideris</name>
    <dbReference type="NCBI Taxonomy" id="1016849"/>
    <lineage>
        <taxon>Eukaryota</taxon>
        <taxon>Fungi</taxon>
        <taxon>Dikarya</taxon>
        <taxon>Ascomycota</taxon>
        <taxon>Pezizomycotina</taxon>
        <taxon>Eurotiomycetes</taxon>
        <taxon>Chaetothyriomycetidae</taxon>
        <taxon>Chaetothyriales</taxon>
        <taxon>Herpotrichiellaceae</taxon>
        <taxon>Exophiala</taxon>
    </lineage>
</organism>
<feature type="region of interest" description="Disordered" evidence="11">
    <location>
        <begin position="72"/>
        <end position="95"/>
    </location>
</feature>
<dbReference type="Gene3D" id="1.10.8.960">
    <property type="match status" value="1"/>
</dbReference>
<keyword evidence="4 10" id="KW-0436">Ligase</keyword>
<dbReference type="EC" id="6.3.2.2" evidence="3 10"/>
<dbReference type="Pfam" id="PF03074">
    <property type="entry name" value="GCS"/>
    <property type="match status" value="1"/>
</dbReference>
<sequence length="485" mass="55914">MPEFPRIGAPGTYTDPALPNDGVVLQSQFMPDGMLSDYERYGTIHDNMLHRRRKRPVRVKVPIFKDTKTPWPWRESRQFPHKNEAQESDAKKHEQAENHIFGDSMAFGPTACGLQVTMQMNDLAQCRYIHDQLCVLAPIIMALSAATPFFRGFLTDWDLRWNQAASAIEDRTPQELQPGVKRSVTRPRWSSTPMFISSDPRMRPEYNSNDIEINASRKKRLEEAGMDSLLASHYANIISRDPIAMTKDEVKSYQDVELFDILHSAIWPHVDFKLPSKDGKAGWRVEFRPSEIQLSDFDNAAFGIFIVLCSRAILHFDLNLYIPMSKVAENMERAHTRNAVRNEKFFFRRRLQTREDTSHDDIKEEYTPMTVDEIINGRTGNSQVGHFTGLLPLIQLYMREQGISPEEESEITKYLKVIRCRANGELLTPATWMRQFVHSHKDYQQDSIVSETVCYDLLKVVKDLGDGKLHSVDVLRNREAPNGRE</sequence>
<name>A0ABR0JIB1_9EURO</name>
<dbReference type="PANTHER" id="PTHR11164:SF0">
    <property type="entry name" value="GLUTAMATE--CYSTEINE LIGASE CATALYTIC SUBUNIT"/>
    <property type="match status" value="1"/>
</dbReference>
<comment type="similarity">
    <text evidence="2 10">Belongs to the glutamate--cysteine ligase type 3 family.</text>
</comment>
<dbReference type="InterPro" id="IPR014746">
    <property type="entry name" value="Gln_synth/guanido_kin_cat_dom"/>
</dbReference>